<dbReference type="InterPro" id="IPR009045">
    <property type="entry name" value="Zn_M74/Hedgehog-like"/>
</dbReference>
<protein>
    <submittedName>
        <fullName evidence="2">Sonic hedgehog protein</fullName>
    </submittedName>
</protein>
<dbReference type="OrthoDB" id="5212at2759"/>
<dbReference type="GO" id="GO:0010468">
    <property type="term" value="P:regulation of gene expression"/>
    <property type="evidence" value="ECO:0007669"/>
    <property type="project" value="TreeGrafter"/>
</dbReference>
<dbReference type="Pfam" id="PF01085">
    <property type="entry name" value="HH_signal"/>
    <property type="match status" value="1"/>
</dbReference>
<dbReference type="GO" id="GO:0001708">
    <property type="term" value="P:cell fate specification"/>
    <property type="evidence" value="ECO:0007669"/>
    <property type="project" value="TreeGrafter"/>
</dbReference>
<evidence type="ECO:0000313" key="3">
    <source>
        <dbReference type="Proteomes" id="UP000299102"/>
    </source>
</evidence>
<dbReference type="AlphaFoldDB" id="A0A4C1WEM5"/>
<dbReference type="GO" id="GO:0007267">
    <property type="term" value="P:cell-cell signaling"/>
    <property type="evidence" value="ECO:0007669"/>
    <property type="project" value="InterPro"/>
</dbReference>
<organism evidence="2 3">
    <name type="scientific">Eumeta variegata</name>
    <name type="common">Bagworm moth</name>
    <name type="synonym">Eumeta japonica</name>
    <dbReference type="NCBI Taxonomy" id="151549"/>
    <lineage>
        <taxon>Eukaryota</taxon>
        <taxon>Metazoa</taxon>
        <taxon>Ecdysozoa</taxon>
        <taxon>Arthropoda</taxon>
        <taxon>Hexapoda</taxon>
        <taxon>Insecta</taxon>
        <taxon>Pterygota</taxon>
        <taxon>Neoptera</taxon>
        <taxon>Endopterygota</taxon>
        <taxon>Lepidoptera</taxon>
        <taxon>Glossata</taxon>
        <taxon>Ditrysia</taxon>
        <taxon>Tineoidea</taxon>
        <taxon>Psychidae</taxon>
        <taxon>Oiketicinae</taxon>
        <taxon>Eumeta</taxon>
    </lineage>
</organism>
<reference evidence="2 3" key="1">
    <citation type="journal article" date="2019" name="Commun. Biol.">
        <title>The bagworm genome reveals a unique fibroin gene that provides high tensile strength.</title>
        <authorList>
            <person name="Kono N."/>
            <person name="Nakamura H."/>
            <person name="Ohtoshi R."/>
            <person name="Tomita M."/>
            <person name="Numata K."/>
            <person name="Arakawa K."/>
        </authorList>
    </citation>
    <scope>NUCLEOTIDE SEQUENCE [LARGE SCALE GENOMIC DNA]</scope>
</reference>
<dbReference type="InterPro" id="IPR050387">
    <property type="entry name" value="Hedgehog_Signaling"/>
</dbReference>
<dbReference type="Gene3D" id="3.30.1380.10">
    <property type="match status" value="1"/>
</dbReference>
<gene>
    <name evidence="2" type="primary">SHH</name>
    <name evidence="2" type="ORF">EVAR_27993_1</name>
</gene>
<evidence type="ECO:0000313" key="2">
    <source>
        <dbReference type="EMBL" id="GBP48607.1"/>
    </source>
</evidence>
<dbReference type="EMBL" id="BGZK01000527">
    <property type="protein sequence ID" value="GBP48607.1"/>
    <property type="molecule type" value="Genomic_DNA"/>
</dbReference>
<sequence>MTVELFDRANSGRGKFKLVSVDRRGEVMPRADCMDSVCHTWIKLKDFKRSKTEQISELFLVFGIITVNPAFVTCNHIVRRRNGVTTGKPMQYFMAPINTTEFLNFGQIMRYPQSTKALWLLNFHEEFCAFDAYLCLSLSESAGRSLFFTLKPLGVSDFKNVTGSRIEDEISLTKAGPGPALRTGLGPNSKARSRLTTIDRKGQEIHSMSVLAELRALISLKTTVVCRKIWVRISEVGCERWCRWRPVAAGGCGALLGRCAAVVGTVLGGGHTVGQCVSRRGARWSCGGWRSDVREMRVALLVLVWAGAATACGPGRGGTRRRGPRKLVPLVFGQHVPNVSENSLSASGLAEGRITRDDERFKDLVLNYNPEIEFKDDEGTGADRLMTQRSRLFECTRRRARAFPRYERSPPGAAGATFLKTRAFTKLVQASNTVLPPLGRDPRTADS</sequence>
<dbReference type="InterPro" id="IPR000320">
    <property type="entry name" value="Hedgehog_signalling_dom"/>
</dbReference>
<proteinExistence type="predicted"/>
<dbReference type="SUPFAM" id="SSF55166">
    <property type="entry name" value="Hedgehog/DD-peptidase"/>
    <property type="match status" value="1"/>
</dbReference>
<dbReference type="PANTHER" id="PTHR11889">
    <property type="entry name" value="HEDGEHOG"/>
    <property type="match status" value="1"/>
</dbReference>
<dbReference type="Proteomes" id="UP000299102">
    <property type="component" value="Unassembled WGS sequence"/>
</dbReference>
<comment type="caution">
    <text evidence="2">The sequence shown here is derived from an EMBL/GenBank/DDBJ whole genome shotgun (WGS) entry which is preliminary data.</text>
</comment>
<dbReference type="GO" id="GO:0005113">
    <property type="term" value="F:patched binding"/>
    <property type="evidence" value="ECO:0007669"/>
    <property type="project" value="TreeGrafter"/>
</dbReference>
<feature type="domain" description="Hedgehog N-terminal signalling" evidence="1">
    <location>
        <begin position="312"/>
        <end position="391"/>
    </location>
</feature>
<evidence type="ECO:0000259" key="1">
    <source>
        <dbReference type="Pfam" id="PF01085"/>
    </source>
</evidence>
<dbReference type="STRING" id="151549.A0A4C1WEM5"/>
<accession>A0A4C1WEM5</accession>
<dbReference type="GO" id="GO:0005509">
    <property type="term" value="F:calcium ion binding"/>
    <property type="evidence" value="ECO:0007669"/>
    <property type="project" value="TreeGrafter"/>
</dbReference>
<keyword evidence="3" id="KW-1185">Reference proteome</keyword>
<name>A0A4C1WEM5_EUMVA</name>
<dbReference type="PANTHER" id="PTHR11889:SF31">
    <property type="entry name" value="PROTEIN HEDGEHOG"/>
    <property type="match status" value="1"/>
</dbReference>
<dbReference type="GO" id="GO:0005615">
    <property type="term" value="C:extracellular space"/>
    <property type="evidence" value="ECO:0007669"/>
    <property type="project" value="TreeGrafter"/>
</dbReference>
<dbReference type="GO" id="GO:0007224">
    <property type="term" value="P:smoothened signaling pathway"/>
    <property type="evidence" value="ECO:0007669"/>
    <property type="project" value="TreeGrafter"/>
</dbReference>